<dbReference type="PANTHER" id="PTHR30344">
    <property type="entry name" value="6-PHOSPHOGLUCONOLACTONASE-RELATED"/>
    <property type="match status" value="1"/>
</dbReference>
<protein>
    <recommendedName>
        <fullName evidence="5">6-phosphogluconolactonase</fullName>
    </recommendedName>
</protein>
<comment type="similarity">
    <text evidence="1">Belongs to the cycloisomerase 2 family.</text>
</comment>
<evidence type="ECO:0000313" key="4">
    <source>
        <dbReference type="Proteomes" id="UP001321542"/>
    </source>
</evidence>
<sequence>MTSGAVGNRGDWSRRRLLGTLAAAAVPASLAGCSSGSPESAVPESATPEAYGTSKPSAASPSPEPTPTGPRPLYIGTYTSVEGGGKGVGVATYDPRTGEVSGQTTITGVGDPSYLAVHPDGRTLYAVDERADGGVTAVRLSDRRVLGTRSTGGEAPCHLSVHPGGRWLLSANYGTGSVAVHPVEDSGALGERTDLVVHHSPAPGPGQEGPHAHQFAASPDGAHVLAVDLGTDTVYSYRLDESKGTLTEVSRARTRAGAGPRHLTFHPGGRYAYLANEVDNTVVVCAYDPDSGELTPGEPQSTGTGEGTNYPAQLLVTANGRYAFLANRGHDSLTRYAVEASGARLRLLDTVPVGGDFPRQIAFSPDGSLLFASLQRSGAVGVFHVDADSGALRLAGEPFASPVAVCALPL</sequence>
<reference evidence="3 4" key="1">
    <citation type="journal article" date="2010" name="ChemBioChem">
        <title>Cloning and characterization of the biosynthetic gene cluster of 16-membered macrolide antibiotic FD-891: involvement of a dual functional cytochrome P450 monooxygenase catalyzing epoxidation and hydroxylation.</title>
        <authorList>
            <person name="Kudo F."/>
            <person name="Motegi A."/>
            <person name="Mizoue K."/>
            <person name="Eguchi T."/>
        </authorList>
    </citation>
    <scope>NUCLEOTIDE SEQUENCE [LARGE SCALE GENOMIC DNA]</scope>
    <source>
        <strain evidence="3 4">A-8890</strain>
    </source>
</reference>
<proteinExistence type="inferred from homology"/>
<evidence type="ECO:0008006" key="5">
    <source>
        <dbReference type="Google" id="ProtNLM"/>
    </source>
</evidence>
<dbReference type="PANTHER" id="PTHR30344:SF1">
    <property type="entry name" value="6-PHOSPHOGLUCONOLACTONASE"/>
    <property type="match status" value="1"/>
</dbReference>
<dbReference type="InterPro" id="IPR015943">
    <property type="entry name" value="WD40/YVTN_repeat-like_dom_sf"/>
</dbReference>
<feature type="region of interest" description="Disordered" evidence="2">
    <location>
        <begin position="30"/>
        <end position="75"/>
    </location>
</feature>
<accession>A0ABN5W5X2</accession>
<dbReference type="Gene3D" id="2.130.10.10">
    <property type="entry name" value="YVTN repeat-like/Quinoprotein amine dehydrogenase"/>
    <property type="match status" value="1"/>
</dbReference>
<dbReference type="SUPFAM" id="SSF51004">
    <property type="entry name" value="C-terminal (heme d1) domain of cytochrome cd1-nitrite reductase"/>
    <property type="match status" value="1"/>
</dbReference>
<dbReference type="InterPro" id="IPR006311">
    <property type="entry name" value="TAT_signal"/>
</dbReference>
<dbReference type="InterPro" id="IPR019405">
    <property type="entry name" value="Lactonase_7-beta_prop"/>
</dbReference>
<dbReference type="Proteomes" id="UP001321542">
    <property type="component" value="Chromosome"/>
</dbReference>
<dbReference type="Pfam" id="PF10282">
    <property type="entry name" value="Lactonase"/>
    <property type="match status" value="1"/>
</dbReference>
<dbReference type="PROSITE" id="PS51318">
    <property type="entry name" value="TAT"/>
    <property type="match status" value="1"/>
</dbReference>
<name>A0ABN5W5X2_9ACTN</name>
<dbReference type="RefSeq" id="WP_286259366.1">
    <property type="nucleotide sequence ID" value="NZ_AP018448.1"/>
</dbReference>
<evidence type="ECO:0000256" key="1">
    <source>
        <dbReference type="ARBA" id="ARBA00005564"/>
    </source>
</evidence>
<dbReference type="InterPro" id="IPR050282">
    <property type="entry name" value="Cycloisomerase_2"/>
</dbReference>
<dbReference type="EMBL" id="AP018448">
    <property type="protein sequence ID" value="BBC38822.1"/>
    <property type="molecule type" value="Genomic_DNA"/>
</dbReference>
<dbReference type="InterPro" id="IPR011048">
    <property type="entry name" value="Haem_d1_sf"/>
</dbReference>
<organism evidence="3 4">
    <name type="scientific">Streptomyces graminofaciens</name>
    <dbReference type="NCBI Taxonomy" id="68212"/>
    <lineage>
        <taxon>Bacteria</taxon>
        <taxon>Bacillati</taxon>
        <taxon>Actinomycetota</taxon>
        <taxon>Actinomycetes</taxon>
        <taxon>Kitasatosporales</taxon>
        <taxon>Streptomycetaceae</taxon>
        <taxon>Streptomyces</taxon>
    </lineage>
</organism>
<gene>
    <name evidence="3" type="ORF">SGFS_101160</name>
</gene>
<evidence type="ECO:0000256" key="2">
    <source>
        <dbReference type="SAM" id="MobiDB-lite"/>
    </source>
</evidence>
<evidence type="ECO:0000313" key="3">
    <source>
        <dbReference type="EMBL" id="BBC38822.1"/>
    </source>
</evidence>
<keyword evidence="4" id="KW-1185">Reference proteome</keyword>
<reference evidence="3 4" key="2">
    <citation type="journal article" date="2023" name="ChemBioChem">
        <title>Acyltransferase Domain Exchange between Two Independent Type I Polyketide Synthases in the Same Producer Strain of Macrolide Antibiotics.</title>
        <authorList>
            <person name="Kudo F."/>
            <person name="Kishikawa K."/>
            <person name="Tsuboi K."/>
            <person name="Kido T."/>
            <person name="Usui T."/>
            <person name="Hashimoto J."/>
            <person name="Shin-Ya K."/>
            <person name="Miyanaga A."/>
            <person name="Eguchi T."/>
        </authorList>
    </citation>
    <scope>NUCLEOTIDE SEQUENCE [LARGE SCALE GENOMIC DNA]</scope>
    <source>
        <strain evidence="3 4">A-8890</strain>
    </source>
</reference>